<reference evidence="12" key="1">
    <citation type="submission" date="2017-09" db="EMBL/GenBank/DDBJ databases">
        <title>Depth-based differentiation of microbial function through sediment-hosted aquifers and enrichment of novel symbionts in the deep terrestrial subsurface.</title>
        <authorList>
            <person name="Probst A.J."/>
            <person name="Ladd B."/>
            <person name="Jarett J.K."/>
            <person name="Geller-Mcgrath D.E."/>
            <person name="Sieber C.M.K."/>
            <person name="Emerson J.B."/>
            <person name="Anantharaman K."/>
            <person name="Thomas B.C."/>
            <person name="Malmstrom R."/>
            <person name="Stieglmeier M."/>
            <person name="Klingl A."/>
            <person name="Woyke T."/>
            <person name="Ryan C.M."/>
            <person name="Banfield J.F."/>
        </authorList>
    </citation>
    <scope>NUCLEOTIDE SEQUENCE [LARGE SCALE GENOMIC DNA]</scope>
</reference>
<dbReference type="SUPFAM" id="SSF51735">
    <property type="entry name" value="NAD(P)-binding Rossmann-fold domains"/>
    <property type="match status" value="1"/>
</dbReference>
<feature type="active site" description="Proton acceptor" evidence="5">
    <location>
        <position position="91"/>
    </location>
</feature>
<protein>
    <submittedName>
        <fullName evidence="11">NAD-dependent malic enzyme</fullName>
    </submittedName>
</protein>
<dbReference type="SUPFAM" id="SSF53223">
    <property type="entry name" value="Aminoacid dehydrogenase-like, N-terminal domain"/>
    <property type="match status" value="1"/>
</dbReference>
<evidence type="ECO:0000259" key="9">
    <source>
        <dbReference type="SMART" id="SM00919"/>
    </source>
</evidence>
<feature type="active site" description="Proton donor" evidence="5">
    <location>
        <position position="36"/>
    </location>
</feature>
<feature type="domain" description="Malic enzyme N-terminal" evidence="10">
    <location>
        <begin position="15"/>
        <end position="148"/>
    </location>
</feature>
<dbReference type="InterPro" id="IPR051674">
    <property type="entry name" value="Malate_Decarboxylase"/>
</dbReference>
<feature type="domain" description="Malic enzyme NAD-binding" evidence="9">
    <location>
        <begin position="160"/>
        <end position="384"/>
    </location>
</feature>
<proteinExistence type="inferred from homology"/>
<dbReference type="InterPro" id="IPR046346">
    <property type="entry name" value="Aminoacid_DH-like_N_sf"/>
</dbReference>
<feature type="binding site" evidence="6">
    <location>
        <position position="286"/>
    </location>
    <ligand>
        <name>(S)-malate</name>
        <dbReference type="ChEBI" id="CHEBI:15589"/>
    </ligand>
</feature>
<evidence type="ECO:0000256" key="7">
    <source>
        <dbReference type="PIRSR" id="PIRSR000106-3"/>
    </source>
</evidence>
<dbReference type="PANTHER" id="PTHR43237">
    <property type="entry name" value="NADP-DEPENDENT MALIC ENZYME"/>
    <property type="match status" value="1"/>
</dbReference>
<sequence>MSLKKESLNYRRKYRGVLEVKSRVKVKTGKDLELVYTPGVAFACKEIHKRNGEVNKYTNKWNSVAIVTDGTAVLGLGDIGPEAALPVMEGKACLFKVLANVDAYPICLATKNVDKIVEVVRLISPGFGGINLEDISGPRCFEIEKKLKESLDIPVFHDDQHGTAVVVLAGLINALKIVGKKISDVRVVVQGAGAGGIAVSKFLIDARVKDIIVCDRVGAVYQGRQEHMNFAKEEIARISNKSKEKGSLGEIMKNKDVFIGLSVAGLVNKKMVSSMASGPIIFALANPVPEIMPDEAKRAGAAVVATGRSNLPNQINNALGFPGIFRGALDAKASSITEKMKISASYAIAGLVSKKELSPQYIIPNPLDKRVVPAVASAVSHSCNK</sequence>
<comment type="cofactor">
    <cofactor evidence="1">
        <name>Mn(2+)</name>
        <dbReference type="ChEBI" id="CHEBI:29035"/>
    </cofactor>
</comment>
<evidence type="ECO:0000259" key="10">
    <source>
        <dbReference type="SMART" id="SM01274"/>
    </source>
</evidence>
<evidence type="ECO:0000313" key="11">
    <source>
        <dbReference type="EMBL" id="PIU51671.1"/>
    </source>
</evidence>
<dbReference type="CDD" id="cd05311">
    <property type="entry name" value="NAD_bind_2_malic_enz"/>
    <property type="match status" value="1"/>
</dbReference>
<evidence type="ECO:0000256" key="8">
    <source>
        <dbReference type="RuleBase" id="RU003427"/>
    </source>
</evidence>
<feature type="binding site" evidence="7">
    <location>
        <position position="133"/>
    </location>
    <ligand>
        <name>a divalent metal cation</name>
        <dbReference type="ChEBI" id="CHEBI:60240"/>
    </ligand>
</feature>
<comment type="cofactor">
    <cofactor evidence="7">
        <name>Mg(2+)</name>
        <dbReference type="ChEBI" id="CHEBI:18420"/>
    </cofactor>
    <cofactor evidence="7">
        <name>Mn(2+)</name>
        <dbReference type="ChEBI" id="CHEBI:29035"/>
    </cofactor>
    <text evidence="7">Divalent metal cations. Prefers magnesium or manganese.</text>
</comment>
<evidence type="ECO:0000256" key="6">
    <source>
        <dbReference type="PIRSR" id="PIRSR000106-2"/>
    </source>
</evidence>
<comment type="caution">
    <text evidence="11">The sequence shown here is derived from an EMBL/GenBank/DDBJ whole genome shotgun (WGS) entry which is preliminary data.</text>
</comment>
<dbReference type="PIRSF" id="PIRSF000106">
    <property type="entry name" value="ME"/>
    <property type="match status" value="1"/>
</dbReference>
<dbReference type="Pfam" id="PF00390">
    <property type="entry name" value="malic"/>
    <property type="match status" value="1"/>
</dbReference>
<dbReference type="InterPro" id="IPR036291">
    <property type="entry name" value="NAD(P)-bd_dom_sf"/>
</dbReference>
<feature type="binding site" evidence="7">
    <location>
        <position position="159"/>
    </location>
    <ligand>
        <name>a divalent metal cation</name>
        <dbReference type="ChEBI" id="CHEBI:60240"/>
    </ligand>
</feature>
<feature type="binding site" evidence="7">
    <location>
        <position position="134"/>
    </location>
    <ligand>
        <name>a divalent metal cation</name>
        <dbReference type="ChEBI" id="CHEBI:60240"/>
    </ligand>
</feature>
<organism evidence="11 12">
    <name type="scientific">Candidatus Desantisbacteria bacterium CG07_land_8_20_14_0_80_39_15</name>
    <dbReference type="NCBI Taxonomy" id="1974549"/>
    <lineage>
        <taxon>Bacteria</taxon>
        <taxon>Candidatus Desantisiibacteriota</taxon>
    </lineage>
</organism>
<dbReference type="PRINTS" id="PR00072">
    <property type="entry name" value="MALOXRDTASE"/>
</dbReference>
<evidence type="ECO:0000256" key="3">
    <source>
        <dbReference type="ARBA" id="ARBA00022723"/>
    </source>
</evidence>
<dbReference type="GO" id="GO:0051287">
    <property type="term" value="F:NAD binding"/>
    <property type="evidence" value="ECO:0007669"/>
    <property type="project" value="InterPro"/>
</dbReference>
<dbReference type="InterPro" id="IPR015884">
    <property type="entry name" value="Malic_enzyme_CS"/>
</dbReference>
<gene>
    <name evidence="11" type="ORF">COS91_03185</name>
</gene>
<dbReference type="InterPro" id="IPR037062">
    <property type="entry name" value="Malic_N_dom_sf"/>
</dbReference>
<dbReference type="InterPro" id="IPR012301">
    <property type="entry name" value="Malic_N_dom"/>
</dbReference>
<dbReference type="PROSITE" id="PS00331">
    <property type="entry name" value="MALIC_ENZYMES"/>
    <property type="match status" value="1"/>
</dbReference>
<keyword evidence="4" id="KW-0560">Oxidoreductase</keyword>
<dbReference type="InterPro" id="IPR012302">
    <property type="entry name" value="Malic_NAD-bd"/>
</dbReference>
<dbReference type="SMART" id="SM01274">
    <property type="entry name" value="malic"/>
    <property type="match status" value="1"/>
</dbReference>
<dbReference type="GO" id="GO:0046872">
    <property type="term" value="F:metal ion binding"/>
    <property type="evidence" value="ECO:0007669"/>
    <property type="project" value="UniProtKB-KW"/>
</dbReference>
<evidence type="ECO:0000256" key="4">
    <source>
        <dbReference type="ARBA" id="ARBA00023002"/>
    </source>
</evidence>
<evidence type="ECO:0000256" key="1">
    <source>
        <dbReference type="ARBA" id="ARBA00001936"/>
    </source>
</evidence>
<comment type="similarity">
    <text evidence="2 8">Belongs to the malic enzymes family.</text>
</comment>
<name>A0A2M6ZH13_9BACT</name>
<feature type="binding site" evidence="6">
    <location>
        <position position="316"/>
    </location>
    <ligand>
        <name>(S)-malate</name>
        <dbReference type="ChEBI" id="CHEBI:15589"/>
    </ligand>
</feature>
<dbReference type="Pfam" id="PF03949">
    <property type="entry name" value="Malic_M"/>
    <property type="match status" value="1"/>
</dbReference>
<dbReference type="Gene3D" id="3.40.50.720">
    <property type="entry name" value="NAD(P)-binding Rossmann-like Domain"/>
    <property type="match status" value="1"/>
</dbReference>
<dbReference type="FunFam" id="3.40.50.720:FF:000095">
    <property type="entry name" value="NADP-dependent malic enzyme"/>
    <property type="match status" value="1"/>
</dbReference>
<dbReference type="InterPro" id="IPR045213">
    <property type="entry name" value="Malic_NAD-bd_bact_type"/>
</dbReference>
<dbReference type="EMBL" id="PEWN01000050">
    <property type="protein sequence ID" value="PIU51671.1"/>
    <property type="molecule type" value="Genomic_DNA"/>
</dbReference>
<dbReference type="Gene3D" id="3.40.50.10380">
    <property type="entry name" value="Malic enzyme, N-terminal domain"/>
    <property type="match status" value="1"/>
</dbReference>
<dbReference type="AlphaFoldDB" id="A0A2M6ZH13"/>
<keyword evidence="3 7" id="KW-0479">Metal-binding</keyword>
<dbReference type="GO" id="GO:0016616">
    <property type="term" value="F:oxidoreductase activity, acting on the CH-OH group of donors, NAD or NADP as acceptor"/>
    <property type="evidence" value="ECO:0007669"/>
    <property type="project" value="InterPro"/>
</dbReference>
<evidence type="ECO:0000256" key="2">
    <source>
        <dbReference type="ARBA" id="ARBA00008785"/>
    </source>
</evidence>
<dbReference type="PANTHER" id="PTHR43237:SF4">
    <property type="entry name" value="NADP-DEPENDENT MALIC ENZYME"/>
    <property type="match status" value="1"/>
</dbReference>
<evidence type="ECO:0000313" key="12">
    <source>
        <dbReference type="Proteomes" id="UP000229227"/>
    </source>
</evidence>
<accession>A0A2M6ZH13</accession>
<dbReference type="Proteomes" id="UP000229227">
    <property type="component" value="Unassembled WGS sequence"/>
</dbReference>
<dbReference type="GO" id="GO:0004470">
    <property type="term" value="F:malic enzyme activity"/>
    <property type="evidence" value="ECO:0007669"/>
    <property type="project" value="InterPro"/>
</dbReference>
<dbReference type="SMART" id="SM00919">
    <property type="entry name" value="Malic_M"/>
    <property type="match status" value="1"/>
</dbReference>
<dbReference type="InterPro" id="IPR001891">
    <property type="entry name" value="Malic_OxRdtase"/>
</dbReference>
<evidence type="ECO:0000256" key="5">
    <source>
        <dbReference type="PIRSR" id="PIRSR000106-1"/>
    </source>
</evidence>